<dbReference type="EMBL" id="JBHSEK010000007">
    <property type="protein sequence ID" value="MFC4490377.1"/>
    <property type="molecule type" value="Genomic_DNA"/>
</dbReference>
<comment type="caution">
    <text evidence="2">The sequence shown here is derived from an EMBL/GenBank/DDBJ whole genome shotgun (WGS) entry which is preliminary data.</text>
</comment>
<proteinExistence type="inferred from homology"/>
<dbReference type="PIRSF" id="PIRSF020408">
    <property type="entry name" value="UCP020408"/>
    <property type="match status" value="1"/>
</dbReference>
<name>A0ABV8ZTV9_9NEIS</name>
<keyword evidence="3" id="KW-1185">Reference proteome</keyword>
<dbReference type="RefSeq" id="WP_048409767.1">
    <property type="nucleotide sequence ID" value="NZ_JAJOHW010000165.1"/>
</dbReference>
<comment type="similarity">
    <text evidence="1">Belongs to the UPF0751 family.</text>
</comment>
<protein>
    <submittedName>
        <fullName evidence="2">DUF2325 domain-containing protein</fullName>
    </submittedName>
</protein>
<evidence type="ECO:0000256" key="1">
    <source>
        <dbReference type="ARBA" id="ARBA00007189"/>
    </source>
</evidence>
<organism evidence="2 3">
    <name type="scientific">Chromobacterium aquaticum</name>
    <dbReference type="NCBI Taxonomy" id="467180"/>
    <lineage>
        <taxon>Bacteria</taxon>
        <taxon>Pseudomonadati</taxon>
        <taxon>Pseudomonadota</taxon>
        <taxon>Betaproteobacteria</taxon>
        <taxon>Neisseriales</taxon>
        <taxon>Chromobacteriaceae</taxon>
        <taxon>Chromobacterium</taxon>
    </lineage>
</organism>
<evidence type="ECO:0000313" key="2">
    <source>
        <dbReference type="EMBL" id="MFC4490377.1"/>
    </source>
</evidence>
<sequence length="120" mass="13225">MNAMLVGADTLGNIPDVLRDFGINIHRHVSGRNSSHQRKVDRLPAGTDLLILFTDFLGHNVMRHFRELASENQIRFIACRRSVCALKQSLTGAGLSDSQCATCPHQCAAAKVSNNGKRKR</sequence>
<dbReference type="Proteomes" id="UP001595999">
    <property type="component" value="Unassembled WGS sequence"/>
</dbReference>
<evidence type="ECO:0000313" key="3">
    <source>
        <dbReference type="Proteomes" id="UP001595999"/>
    </source>
</evidence>
<accession>A0ABV8ZTV9</accession>
<gene>
    <name evidence="2" type="ORF">ACFO0R_12160</name>
</gene>
<reference evidence="3" key="1">
    <citation type="journal article" date="2019" name="Int. J. Syst. Evol. Microbiol.">
        <title>The Global Catalogue of Microorganisms (GCM) 10K type strain sequencing project: providing services to taxonomists for standard genome sequencing and annotation.</title>
        <authorList>
            <consortium name="The Broad Institute Genomics Platform"/>
            <consortium name="The Broad Institute Genome Sequencing Center for Infectious Disease"/>
            <person name="Wu L."/>
            <person name="Ma J."/>
        </authorList>
    </citation>
    <scope>NUCLEOTIDE SEQUENCE [LARGE SCALE GENOMIC DNA]</scope>
    <source>
        <strain evidence="3">CGMCC 4.7608</strain>
    </source>
</reference>
<dbReference type="InterPro" id="IPR016772">
    <property type="entry name" value="UCP020408"/>
</dbReference>
<dbReference type="Pfam" id="PF10087">
    <property type="entry name" value="DUF2325"/>
    <property type="match status" value="1"/>
</dbReference>